<dbReference type="AlphaFoldDB" id="A0ABD5Z9E9"/>
<keyword evidence="3" id="KW-1185">Reference proteome</keyword>
<accession>A0ABD5Z9E9</accession>
<evidence type="ECO:0000313" key="3">
    <source>
        <dbReference type="Proteomes" id="UP001596447"/>
    </source>
</evidence>
<organism evidence="2 3">
    <name type="scientific">Halospeciosus flavus</name>
    <dbReference type="NCBI Taxonomy" id="3032283"/>
    <lineage>
        <taxon>Archaea</taxon>
        <taxon>Methanobacteriati</taxon>
        <taxon>Methanobacteriota</taxon>
        <taxon>Stenosarchaea group</taxon>
        <taxon>Halobacteria</taxon>
        <taxon>Halobacteriales</taxon>
        <taxon>Halobacteriaceae</taxon>
        <taxon>Halospeciosus</taxon>
    </lineage>
</organism>
<sequence>MTRSRWTRPLPEAVAVDDPTATVTRVVGEHELDGAERHRRYEVRLPGVVVAESAVRTRGADLEVSEGSGGVRLAVTVPDGAGVARVRVPVSPHDWAAFRLPGPSFGEQCTAARRGDEGAAAAVRDAFADPVALALACGEFLDAEALVDLLGVLAAGDGAFADRLHGARYDVLRSLAVTPAAAAVDDGETFERVVSGLDDLDDVGDVGAVDALADVVAVCHDTVASTRRFVDDFGYDLPALERRDDGRFFAVVLAHVVRCDGVAAAMAHANRHGAGDVDYGETKRRAEAADYWERGAAWRALVRPAAQRDRQEFAYVLANACYWSGETTRSDSRLEELLHEGAAAAAASIDLDWIEGRARFQRHRAAGHRHRSSRTYALALDRFERAEAVAAEYDFLDPGEPLFSRTIVRSNRLARRGEVGRAVDVLEDGATRVRECDVPEERREEMLHHLDGQRHERLARLTDEDDATSRREHLEAAADHYRAIDFERSAERVETKLDETDPFAAAEADADDTEYVSRARGSTRTARPKRERGVAPETVPDLDDYLTEPAPDAVGSPDPGVLPDECGGDPHASPGPHDSHDPYADDVDDEWY</sequence>
<feature type="region of interest" description="Disordered" evidence="1">
    <location>
        <begin position="509"/>
        <end position="592"/>
    </location>
</feature>
<proteinExistence type="predicted"/>
<evidence type="ECO:0000256" key="1">
    <source>
        <dbReference type="SAM" id="MobiDB-lite"/>
    </source>
</evidence>
<dbReference type="RefSeq" id="WP_279528379.1">
    <property type="nucleotide sequence ID" value="NZ_CP122312.1"/>
</dbReference>
<gene>
    <name evidence="2" type="ORF">ACFQJ9_19880</name>
</gene>
<evidence type="ECO:0000313" key="2">
    <source>
        <dbReference type="EMBL" id="MFC7201640.1"/>
    </source>
</evidence>
<dbReference type="EMBL" id="JBHTAR010000011">
    <property type="protein sequence ID" value="MFC7201640.1"/>
    <property type="molecule type" value="Genomic_DNA"/>
</dbReference>
<name>A0ABD5Z9E9_9EURY</name>
<comment type="caution">
    <text evidence="2">The sequence shown here is derived from an EMBL/GenBank/DDBJ whole genome shotgun (WGS) entry which is preliminary data.</text>
</comment>
<reference evidence="2 3" key="1">
    <citation type="journal article" date="2019" name="Int. J. Syst. Evol. Microbiol.">
        <title>The Global Catalogue of Microorganisms (GCM) 10K type strain sequencing project: providing services to taxonomists for standard genome sequencing and annotation.</title>
        <authorList>
            <consortium name="The Broad Institute Genomics Platform"/>
            <consortium name="The Broad Institute Genome Sequencing Center for Infectious Disease"/>
            <person name="Wu L."/>
            <person name="Ma J."/>
        </authorList>
    </citation>
    <scope>NUCLEOTIDE SEQUENCE [LARGE SCALE GENOMIC DNA]</scope>
    <source>
        <strain evidence="2 3">XZGYJ-43</strain>
    </source>
</reference>
<dbReference type="Proteomes" id="UP001596447">
    <property type="component" value="Unassembled WGS sequence"/>
</dbReference>
<protein>
    <recommendedName>
        <fullName evidence="4">Tetratricopeptide repeat protein</fullName>
    </recommendedName>
</protein>
<evidence type="ECO:0008006" key="4">
    <source>
        <dbReference type="Google" id="ProtNLM"/>
    </source>
</evidence>